<organism evidence="7 8">
    <name type="scientific">Anabas testudineus</name>
    <name type="common">Climbing perch</name>
    <name type="synonym">Anthias testudineus</name>
    <dbReference type="NCBI Taxonomy" id="64144"/>
    <lineage>
        <taxon>Eukaryota</taxon>
        <taxon>Metazoa</taxon>
        <taxon>Chordata</taxon>
        <taxon>Craniata</taxon>
        <taxon>Vertebrata</taxon>
        <taxon>Euteleostomi</taxon>
        <taxon>Actinopterygii</taxon>
        <taxon>Neopterygii</taxon>
        <taxon>Teleostei</taxon>
        <taxon>Neoteleostei</taxon>
        <taxon>Acanthomorphata</taxon>
        <taxon>Anabantaria</taxon>
        <taxon>Anabantiformes</taxon>
        <taxon>Anabantoidei</taxon>
        <taxon>Anabantidae</taxon>
        <taxon>Anabas</taxon>
    </lineage>
</organism>
<comment type="subcellular location">
    <subcellularLocation>
        <location evidence="1">Membrane</location>
    </subcellularLocation>
</comment>
<evidence type="ECO:0000259" key="6">
    <source>
        <dbReference type="Pfam" id="PF07686"/>
    </source>
</evidence>
<keyword evidence="5" id="KW-0732">Signal</keyword>
<dbReference type="Ensembl" id="ENSATET00000009177.2">
    <property type="protein sequence ID" value="ENSATEP00000009018.2"/>
    <property type="gene ID" value="ENSATEG00000006331.2"/>
</dbReference>
<dbReference type="InterPro" id="IPR050671">
    <property type="entry name" value="CD300_family_receptors"/>
</dbReference>
<feature type="transmembrane region" description="Helical" evidence="4">
    <location>
        <begin position="160"/>
        <end position="180"/>
    </location>
</feature>
<accession>A0A3Q1HVF0</accession>
<keyword evidence="8" id="KW-1185">Reference proteome</keyword>
<proteinExistence type="predicted"/>
<evidence type="ECO:0000256" key="1">
    <source>
        <dbReference type="ARBA" id="ARBA00004370"/>
    </source>
</evidence>
<dbReference type="InterPro" id="IPR036179">
    <property type="entry name" value="Ig-like_dom_sf"/>
</dbReference>
<feature type="chain" id="PRO_5030079605" description="Immunoglobulin V-set domain-containing protein" evidence="5">
    <location>
        <begin position="22"/>
        <end position="290"/>
    </location>
</feature>
<dbReference type="InterPro" id="IPR013783">
    <property type="entry name" value="Ig-like_fold"/>
</dbReference>
<dbReference type="AlphaFoldDB" id="A0A3Q1HVF0"/>
<dbReference type="STRING" id="64144.ENSATEP00000009018"/>
<dbReference type="GeneTree" id="ENSGT00720000109813"/>
<dbReference type="Gene3D" id="2.60.40.10">
    <property type="entry name" value="Immunoglobulins"/>
    <property type="match status" value="1"/>
</dbReference>
<keyword evidence="2 4" id="KW-0812">Transmembrane</keyword>
<dbReference type="SUPFAM" id="SSF48726">
    <property type="entry name" value="Immunoglobulin"/>
    <property type="match status" value="1"/>
</dbReference>
<protein>
    <recommendedName>
        <fullName evidence="6">Immunoglobulin V-set domain-containing protein</fullName>
    </recommendedName>
</protein>
<dbReference type="Pfam" id="PF07686">
    <property type="entry name" value="V-set"/>
    <property type="match status" value="1"/>
</dbReference>
<dbReference type="Proteomes" id="UP000265040">
    <property type="component" value="Chromosome 5"/>
</dbReference>
<feature type="signal peptide" evidence="5">
    <location>
        <begin position="1"/>
        <end position="21"/>
    </location>
</feature>
<reference evidence="7" key="2">
    <citation type="submission" date="2025-08" db="UniProtKB">
        <authorList>
            <consortium name="Ensembl"/>
        </authorList>
    </citation>
    <scope>IDENTIFICATION</scope>
</reference>
<dbReference type="InterPro" id="IPR013106">
    <property type="entry name" value="Ig_V-set"/>
</dbReference>
<name>A0A3Q1HVF0_ANATE</name>
<dbReference type="PANTHER" id="PTHR11860">
    <property type="entry name" value="POLYMERIC-IMMUNOGLOBULIN RECEPTOR"/>
    <property type="match status" value="1"/>
</dbReference>
<keyword evidence="3 4" id="KW-0472">Membrane</keyword>
<keyword evidence="4" id="KW-1133">Transmembrane helix</keyword>
<dbReference type="PANTHER" id="PTHR11860:SF87">
    <property type="entry name" value="CMRF35-LIKE MOLECULE 8"/>
    <property type="match status" value="1"/>
</dbReference>
<evidence type="ECO:0000256" key="2">
    <source>
        <dbReference type="ARBA" id="ARBA00022692"/>
    </source>
</evidence>
<dbReference type="OrthoDB" id="8920197at2759"/>
<evidence type="ECO:0000256" key="3">
    <source>
        <dbReference type="ARBA" id="ARBA00023136"/>
    </source>
</evidence>
<feature type="domain" description="Immunoglobulin V-set" evidence="6">
    <location>
        <begin position="31"/>
        <end position="121"/>
    </location>
</feature>
<dbReference type="InParanoid" id="A0A3Q1HVF0"/>
<reference evidence="7" key="3">
    <citation type="submission" date="2025-09" db="UniProtKB">
        <authorList>
            <consortium name="Ensembl"/>
        </authorList>
    </citation>
    <scope>IDENTIFICATION</scope>
</reference>
<dbReference type="GO" id="GO:0004888">
    <property type="term" value="F:transmembrane signaling receptor activity"/>
    <property type="evidence" value="ECO:0007669"/>
    <property type="project" value="TreeGrafter"/>
</dbReference>
<sequence>HTVIIYLTLLLIFLVKSPSHAFEHVAHTVSPTIGQNFSFWCKYPENVNTAKFICKGEDPSICQRLATTNYTTNRFSMKDNTEKTNITVTVTEVTAEDAGIYWCGAERTNSRTSNTFFHRLSMTVGELFYCSSTQTVLMMSMCVDWFFSFLVYLTGRSHTIMTVIMCALLLLLVLILILIYKSKNINYQSDYDYEEMQESLQKPGSETAATAFYATVNVPTDQSDSLCYSTINFQKSSFKAGGEAAALKPSSSVCEYDTVKHKASPIYSTVRQPSSSAEPLYSTVNKTKQQ</sequence>
<evidence type="ECO:0000313" key="7">
    <source>
        <dbReference type="Ensembl" id="ENSATEP00000009018.2"/>
    </source>
</evidence>
<evidence type="ECO:0000313" key="8">
    <source>
        <dbReference type="Proteomes" id="UP000265040"/>
    </source>
</evidence>
<reference evidence="7" key="1">
    <citation type="submission" date="2021-04" db="EMBL/GenBank/DDBJ databases">
        <authorList>
            <consortium name="Wellcome Sanger Institute Data Sharing"/>
        </authorList>
    </citation>
    <scope>NUCLEOTIDE SEQUENCE [LARGE SCALE GENOMIC DNA]</scope>
</reference>
<dbReference type="GO" id="GO:0005886">
    <property type="term" value="C:plasma membrane"/>
    <property type="evidence" value="ECO:0007669"/>
    <property type="project" value="TreeGrafter"/>
</dbReference>
<evidence type="ECO:0000256" key="5">
    <source>
        <dbReference type="SAM" id="SignalP"/>
    </source>
</evidence>
<evidence type="ECO:0000256" key="4">
    <source>
        <dbReference type="SAM" id="Phobius"/>
    </source>
</evidence>